<dbReference type="OrthoDB" id="1022321at2759"/>
<evidence type="ECO:0000313" key="1">
    <source>
        <dbReference type="EMBL" id="CAA0833539.1"/>
    </source>
</evidence>
<name>A0A9N7NP25_STRHE</name>
<gene>
    <name evidence="1" type="ORF">SHERM_28798</name>
</gene>
<proteinExistence type="predicted"/>
<comment type="caution">
    <text evidence="1">The sequence shown here is derived from an EMBL/GenBank/DDBJ whole genome shotgun (WGS) entry which is preliminary data.</text>
</comment>
<dbReference type="EMBL" id="CACSLK010027840">
    <property type="protein sequence ID" value="CAA0833539.1"/>
    <property type="molecule type" value="Genomic_DNA"/>
</dbReference>
<protein>
    <submittedName>
        <fullName evidence="1">Uncharacterized protein</fullName>
    </submittedName>
</protein>
<dbReference type="Proteomes" id="UP001153555">
    <property type="component" value="Unassembled WGS sequence"/>
</dbReference>
<evidence type="ECO:0000313" key="2">
    <source>
        <dbReference type="Proteomes" id="UP001153555"/>
    </source>
</evidence>
<sequence length="92" mass="10547">MLSRRALEISVLSSSGVVVGWCRRHSRRRRKGGIIRLGGRRRGFSLGPRPVVPPFFRALRRIVIRMAANGKLVEAYCWALPFLRPQIFFPLC</sequence>
<keyword evidence="2" id="KW-1185">Reference proteome</keyword>
<reference evidence="1" key="1">
    <citation type="submission" date="2019-12" db="EMBL/GenBank/DDBJ databases">
        <authorList>
            <person name="Scholes J."/>
        </authorList>
    </citation>
    <scope>NUCLEOTIDE SEQUENCE</scope>
</reference>
<dbReference type="AlphaFoldDB" id="A0A9N7NP25"/>
<accession>A0A9N7NP25</accession>
<organism evidence="1 2">
    <name type="scientific">Striga hermonthica</name>
    <name type="common">Purple witchweed</name>
    <name type="synonym">Buchnera hermonthica</name>
    <dbReference type="NCBI Taxonomy" id="68872"/>
    <lineage>
        <taxon>Eukaryota</taxon>
        <taxon>Viridiplantae</taxon>
        <taxon>Streptophyta</taxon>
        <taxon>Embryophyta</taxon>
        <taxon>Tracheophyta</taxon>
        <taxon>Spermatophyta</taxon>
        <taxon>Magnoliopsida</taxon>
        <taxon>eudicotyledons</taxon>
        <taxon>Gunneridae</taxon>
        <taxon>Pentapetalae</taxon>
        <taxon>asterids</taxon>
        <taxon>lamiids</taxon>
        <taxon>Lamiales</taxon>
        <taxon>Orobanchaceae</taxon>
        <taxon>Buchnereae</taxon>
        <taxon>Striga</taxon>
    </lineage>
</organism>